<gene>
    <name evidence="4" type="ORF">H9726_07375</name>
</gene>
<dbReference type="Pfam" id="PF00455">
    <property type="entry name" value="DeoRC"/>
    <property type="match status" value="1"/>
</dbReference>
<evidence type="ECO:0000256" key="2">
    <source>
        <dbReference type="ARBA" id="ARBA00023163"/>
    </source>
</evidence>
<feature type="domain" description="HTH deoR-type" evidence="3">
    <location>
        <begin position="9"/>
        <end position="65"/>
    </location>
</feature>
<dbReference type="SUPFAM" id="SSF100950">
    <property type="entry name" value="NagB/RpiA/CoA transferase-like"/>
    <property type="match status" value="1"/>
</dbReference>
<name>A0A9D2D803_9FIRM</name>
<dbReference type="PANTHER" id="PTHR30363">
    <property type="entry name" value="HTH-TYPE TRANSCRIPTIONAL REGULATOR SRLR-RELATED"/>
    <property type="match status" value="1"/>
</dbReference>
<reference evidence="4" key="2">
    <citation type="submission" date="2021-04" db="EMBL/GenBank/DDBJ databases">
        <authorList>
            <person name="Gilroy R."/>
        </authorList>
    </citation>
    <scope>NUCLEOTIDE SEQUENCE</scope>
    <source>
        <strain evidence="4">CHK192-19661</strain>
    </source>
</reference>
<dbReference type="PANTHER" id="PTHR30363:SF44">
    <property type="entry name" value="AGA OPERON TRANSCRIPTIONAL REPRESSOR-RELATED"/>
    <property type="match status" value="1"/>
</dbReference>
<comment type="caution">
    <text evidence="4">The sequence shown here is derived from an EMBL/GenBank/DDBJ whole genome shotgun (WGS) entry which is preliminary data.</text>
</comment>
<dbReference type="Proteomes" id="UP000824025">
    <property type="component" value="Unassembled WGS sequence"/>
</dbReference>
<dbReference type="AlphaFoldDB" id="A0A9D2D803"/>
<dbReference type="SMART" id="SM01134">
    <property type="entry name" value="DeoRC"/>
    <property type="match status" value="1"/>
</dbReference>
<dbReference type="EMBL" id="DXCF01000037">
    <property type="protein sequence ID" value="HIZ10293.1"/>
    <property type="molecule type" value="Genomic_DNA"/>
</dbReference>
<organism evidence="4 5">
    <name type="scientific">Candidatus Borkfalkia avicola</name>
    <dbReference type="NCBI Taxonomy" id="2838503"/>
    <lineage>
        <taxon>Bacteria</taxon>
        <taxon>Bacillati</taxon>
        <taxon>Bacillota</taxon>
        <taxon>Clostridia</taxon>
        <taxon>Christensenellales</taxon>
        <taxon>Christensenellaceae</taxon>
        <taxon>Candidatus Borkfalkia</taxon>
    </lineage>
</organism>
<sequence length="259" mass="28800">MHKEETFTKRTRIEEIALLIEKNGKMSLDELAKQFPDVSDMTLRRDLLELEKENKVIRIRGGAMSVLEVQKRSGEAYAQKSTINTDAKKVIAKKAVSLIDEGVSMFLDGGTTALQLAKEMPDRPCHIFTNGIVVAEELAHKKQPEVVLVGGSLIKENLSTASPYTKVFLGNTNFELAIISASAFSFDQGFSCVSQVESDLLKFILARAKMVYMMLDTSKIGKIMPYTFATPENIDVLITDDNFPEDVKAAFEEKNIVVI</sequence>
<dbReference type="InterPro" id="IPR001034">
    <property type="entry name" value="DeoR_HTH"/>
</dbReference>
<evidence type="ECO:0000313" key="4">
    <source>
        <dbReference type="EMBL" id="HIZ10293.1"/>
    </source>
</evidence>
<dbReference type="PROSITE" id="PS51000">
    <property type="entry name" value="HTH_DEOR_2"/>
    <property type="match status" value="1"/>
</dbReference>
<dbReference type="SMART" id="SM00420">
    <property type="entry name" value="HTH_DEOR"/>
    <property type="match status" value="1"/>
</dbReference>
<evidence type="ECO:0000256" key="1">
    <source>
        <dbReference type="ARBA" id="ARBA00023015"/>
    </source>
</evidence>
<dbReference type="GO" id="GO:0003700">
    <property type="term" value="F:DNA-binding transcription factor activity"/>
    <property type="evidence" value="ECO:0007669"/>
    <property type="project" value="InterPro"/>
</dbReference>
<dbReference type="InterPro" id="IPR037171">
    <property type="entry name" value="NagB/RpiA_transferase-like"/>
</dbReference>
<protein>
    <submittedName>
        <fullName evidence="4">DeoR/GlpR family DNA-binding transcription regulator</fullName>
    </submittedName>
</protein>
<evidence type="ECO:0000313" key="5">
    <source>
        <dbReference type="Proteomes" id="UP000824025"/>
    </source>
</evidence>
<evidence type="ECO:0000259" key="3">
    <source>
        <dbReference type="PROSITE" id="PS51000"/>
    </source>
</evidence>
<keyword evidence="2" id="KW-0804">Transcription</keyword>
<keyword evidence="4" id="KW-0238">DNA-binding</keyword>
<accession>A0A9D2D803</accession>
<dbReference type="InterPro" id="IPR014036">
    <property type="entry name" value="DeoR-like_C"/>
</dbReference>
<dbReference type="Pfam" id="PF08220">
    <property type="entry name" value="HTH_DeoR"/>
    <property type="match status" value="1"/>
</dbReference>
<dbReference type="GO" id="GO:0003677">
    <property type="term" value="F:DNA binding"/>
    <property type="evidence" value="ECO:0007669"/>
    <property type="project" value="UniProtKB-KW"/>
</dbReference>
<dbReference type="InterPro" id="IPR036390">
    <property type="entry name" value="WH_DNA-bd_sf"/>
</dbReference>
<dbReference type="InterPro" id="IPR050313">
    <property type="entry name" value="Carb_Metab_HTH_regulators"/>
</dbReference>
<keyword evidence="1" id="KW-0805">Transcription regulation</keyword>
<proteinExistence type="predicted"/>
<dbReference type="SUPFAM" id="SSF46785">
    <property type="entry name" value="Winged helix' DNA-binding domain"/>
    <property type="match status" value="1"/>
</dbReference>
<reference evidence="4" key="1">
    <citation type="journal article" date="2021" name="PeerJ">
        <title>Extensive microbial diversity within the chicken gut microbiome revealed by metagenomics and culture.</title>
        <authorList>
            <person name="Gilroy R."/>
            <person name="Ravi A."/>
            <person name="Getino M."/>
            <person name="Pursley I."/>
            <person name="Horton D.L."/>
            <person name="Alikhan N.F."/>
            <person name="Baker D."/>
            <person name="Gharbi K."/>
            <person name="Hall N."/>
            <person name="Watson M."/>
            <person name="Adriaenssens E.M."/>
            <person name="Foster-Nyarko E."/>
            <person name="Jarju S."/>
            <person name="Secka A."/>
            <person name="Antonio M."/>
            <person name="Oren A."/>
            <person name="Chaudhuri R.R."/>
            <person name="La Ragione R."/>
            <person name="Hildebrand F."/>
            <person name="Pallen M.J."/>
        </authorList>
    </citation>
    <scope>NUCLEOTIDE SEQUENCE</scope>
    <source>
        <strain evidence="4">CHK192-19661</strain>
    </source>
</reference>